<accession>A0A8C1B0E8</accession>
<keyword evidence="18" id="KW-1185">Reference proteome</keyword>
<evidence type="ECO:0000313" key="17">
    <source>
        <dbReference type="Ensembl" id="ENSCCRP00000024849.2"/>
    </source>
</evidence>
<feature type="transmembrane region" description="Helical" evidence="15">
    <location>
        <begin position="294"/>
        <end position="317"/>
    </location>
</feature>
<evidence type="ECO:0000256" key="13">
    <source>
        <dbReference type="ARBA" id="ARBA00032764"/>
    </source>
</evidence>
<dbReference type="InterPro" id="IPR017452">
    <property type="entry name" value="GPCR_Rhodpsn_7TM"/>
</dbReference>
<evidence type="ECO:0000256" key="3">
    <source>
        <dbReference type="ARBA" id="ARBA00022475"/>
    </source>
</evidence>
<dbReference type="PANTHER" id="PTHR24230">
    <property type="entry name" value="G-PROTEIN COUPLED RECEPTOR"/>
    <property type="match status" value="1"/>
</dbReference>
<evidence type="ECO:0000256" key="5">
    <source>
        <dbReference type="ARBA" id="ARBA00022989"/>
    </source>
</evidence>
<evidence type="ECO:0000256" key="14">
    <source>
        <dbReference type="RuleBase" id="RU000688"/>
    </source>
</evidence>
<feature type="transmembrane region" description="Helical" evidence="15">
    <location>
        <begin position="204"/>
        <end position="226"/>
    </location>
</feature>
<comment type="similarity">
    <text evidence="14">Belongs to the G-protein coupled receptor 1 family.</text>
</comment>
<feature type="domain" description="G-protein coupled receptors family 1 profile" evidence="16">
    <location>
        <begin position="58"/>
        <end position="314"/>
    </location>
</feature>
<dbReference type="InterPro" id="IPR000276">
    <property type="entry name" value="GPCR_Rhodpsn"/>
</dbReference>
<dbReference type="PROSITE" id="PS50262">
    <property type="entry name" value="G_PROTEIN_RECEP_F1_2"/>
    <property type="match status" value="1"/>
</dbReference>
<comment type="function">
    <text evidence="12">High affinity receptor for urotensin-2 and urotensin-2B. The activity of this receptor is mediated by a G-protein that activate a phosphatidylinositol-calcium second messenger system.</text>
</comment>
<keyword evidence="11 14" id="KW-0807">Transducer</keyword>
<reference evidence="17" key="1">
    <citation type="submission" date="2025-08" db="UniProtKB">
        <authorList>
            <consortium name="Ensembl"/>
        </authorList>
    </citation>
    <scope>IDENTIFICATION</scope>
</reference>
<protein>
    <recommendedName>
        <fullName evidence="2">Urotensin-2 receptor</fullName>
    </recommendedName>
    <alternativeName>
        <fullName evidence="13">Urotensin II receptor</fullName>
    </alternativeName>
</protein>
<dbReference type="Proteomes" id="UP001108240">
    <property type="component" value="Unplaced"/>
</dbReference>
<keyword evidence="10" id="KW-0325">Glycoprotein</keyword>
<keyword evidence="9 14" id="KW-0675">Receptor</keyword>
<dbReference type="OMA" id="GVTKRMC"/>
<dbReference type="Gene3D" id="1.20.1070.10">
    <property type="entry name" value="Rhodopsin 7-helix transmembrane proteins"/>
    <property type="match status" value="1"/>
</dbReference>
<evidence type="ECO:0000256" key="15">
    <source>
        <dbReference type="SAM" id="Phobius"/>
    </source>
</evidence>
<evidence type="ECO:0000313" key="18">
    <source>
        <dbReference type="Proteomes" id="UP001108240"/>
    </source>
</evidence>
<dbReference type="PANTHER" id="PTHR24230:SF84">
    <property type="entry name" value="UROTENSIN-2 RECEPTOR"/>
    <property type="match status" value="1"/>
</dbReference>
<evidence type="ECO:0000256" key="9">
    <source>
        <dbReference type="ARBA" id="ARBA00023170"/>
    </source>
</evidence>
<dbReference type="FunFam" id="1.20.1070.10:FF:000183">
    <property type="entry name" value="Urotensin-2 receptor"/>
    <property type="match status" value="1"/>
</dbReference>
<keyword evidence="3" id="KW-1003">Cell membrane</keyword>
<evidence type="ECO:0000256" key="1">
    <source>
        <dbReference type="ARBA" id="ARBA00004651"/>
    </source>
</evidence>
<evidence type="ECO:0000259" key="16">
    <source>
        <dbReference type="PROSITE" id="PS50262"/>
    </source>
</evidence>
<reference evidence="17" key="2">
    <citation type="submission" date="2025-09" db="UniProtKB">
        <authorList>
            <consortium name="Ensembl"/>
        </authorList>
    </citation>
    <scope>IDENTIFICATION</scope>
</reference>
<dbReference type="CDD" id="cd14999">
    <property type="entry name" value="7tmA_UII-R"/>
    <property type="match status" value="1"/>
</dbReference>
<keyword evidence="5 15" id="KW-1133">Transmembrane helix</keyword>
<keyword evidence="6 14" id="KW-0297">G-protein coupled receptor</keyword>
<evidence type="ECO:0000256" key="8">
    <source>
        <dbReference type="ARBA" id="ARBA00023157"/>
    </source>
</evidence>
<dbReference type="Ensembl" id="ENSCCRT00000026958.2">
    <property type="protein sequence ID" value="ENSCCRP00000024849.2"/>
    <property type="gene ID" value="ENSCCRG00000013477.2"/>
</dbReference>
<feature type="transmembrane region" description="Helical" evidence="15">
    <location>
        <begin position="115"/>
        <end position="134"/>
    </location>
</feature>
<name>A0A8C1B0E8_CYPCA</name>
<evidence type="ECO:0000256" key="2">
    <source>
        <dbReference type="ARBA" id="ARBA00014302"/>
    </source>
</evidence>
<dbReference type="GO" id="GO:0001604">
    <property type="term" value="F:urotensin II receptor activity"/>
    <property type="evidence" value="ECO:0007669"/>
    <property type="project" value="InterPro"/>
</dbReference>
<dbReference type="PROSITE" id="PS00237">
    <property type="entry name" value="G_PROTEIN_RECEP_F1_1"/>
    <property type="match status" value="1"/>
</dbReference>
<organism evidence="17 18">
    <name type="scientific">Cyprinus carpio carpio</name>
    <dbReference type="NCBI Taxonomy" id="630221"/>
    <lineage>
        <taxon>Eukaryota</taxon>
        <taxon>Metazoa</taxon>
        <taxon>Chordata</taxon>
        <taxon>Craniata</taxon>
        <taxon>Vertebrata</taxon>
        <taxon>Euteleostomi</taxon>
        <taxon>Actinopterygii</taxon>
        <taxon>Neopterygii</taxon>
        <taxon>Teleostei</taxon>
        <taxon>Ostariophysi</taxon>
        <taxon>Cypriniformes</taxon>
        <taxon>Cyprinidae</taxon>
        <taxon>Cyprininae</taxon>
        <taxon>Cyprinus</taxon>
    </lineage>
</organism>
<feature type="transmembrane region" description="Helical" evidence="15">
    <location>
        <begin position="253"/>
        <end position="274"/>
    </location>
</feature>
<evidence type="ECO:0000256" key="7">
    <source>
        <dbReference type="ARBA" id="ARBA00023136"/>
    </source>
</evidence>
<evidence type="ECO:0000256" key="6">
    <source>
        <dbReference type="ARBA" id="ARBA00023040"/>
    </source>
</evidence>
<evidence type="ECO:0000256" key="4">
    <source>
        <dbReference type="ARBA" id="ARBA00022692"/>
    </source>
</evidence>
<sequence>MESDDPIGVRNPVNISAVFNNISPTITGPEEHAPSYDILITSILGTVLTIMCLVGVIGNVYTLIIMNFSMRVTGSMYVYIVNLALADLLYLSTIPFVVWTYFAKDWYFGDIGCRVLFSLDFVTMHASIFILTIMSTERYVAVVNPLDTFGRSRRYRRAVTCLVWLFSFILALPTMIMIDLKRDVHNGVEKRMCHPTWQMTAYRVYLTILFNTCILAPGLIIGYLYLKLARTYWLSQTSVFPSREIKKCPKQKVLYMIFSIVLTYWACFLPFWLWQLLSIYYYAHRGLSSSTVVYIYFVVTCLAYSNSCINPFLYTLLTRNYQEYVRDRQKTCTEFKKRFRLSSQRSVSSGSHQFCNTVILTRARFTARAHAETRTQTSCQRCTANLSIKSLRC</sequence>
<dbReference type="InterPro" id="IPR000670">
    <property type="entry name" value="Urot_II_rcpt"/>
</dbReference>
<dbReference type="GO" id="GO:0097746">
    <property type="term" value="P:blood vessel diameter maintenance"/>
    <property type="evidence" value="ECO:0007669"/>
    <property type="project" value="InterPro"/>
</dbReference>
<dbReference type="GeneTree" id="ENSGT01130000278308"/>
<proteinExistence type="inferred from homology"/>
<keyword evidence="7 15" id="KW-0472">Membrane</keyword>
<comment type="subcellular location">
    <subcellularLocation>
        <location evidence="1">Cell membrane</location>
        <topology evidence="1">Multi-pass membrane protein</topology>
    </subcellularLocation>
</comment>
<dbReference type="PRINTS" id="PR00237">
    <property type="entry name" value="GPCRRHODOPSN"/>
</dbReference>
<feature type="transmembrane region" description="Helical" evidence="15">
    <location>
        <begin position="38"/>
        <end position="64"/>
    </location>
</feature>
<dbReference type="SUPFAM" id="SSF81321">
    <property type="entry name" value="Family A G protein-coupled receptor-like"/>
    <property type="match status" value="1"/>
</dbReference>
<evidence type="ECO:0000256" key="11">
    <source>
        <dbReference type="ARBA" id="ARBA00023224"/>
    </source>
</evidence>
<evidence type="ECO:0000256" key="10">
    <source>
        <dbReference type="ARBA" id="ARBA00023180"/>
    </source>
</evidence>
<feature type="transmembrane region" description="Helical" evidence="15">
    <location>
        <begin position="155"/>
        <end position="178"/>
    </location>
</feature>
<dbReference type="AlphaFoldDB" id="A0A8C1B0E8"/>
<feature type="transmembrane region" description="Helical" evidence="15">
    <location>
        <begin position="76"/>
        <end position="103"/>
    </location>
</feature>
<dbReference type="PRINTS" id="PR00647">
    <property type="entry name" value="UROTENSIN2R"/>
</dbReference>
<dbReference type="GO" id="GO:0005886">
    <property type="term" value="C:plasma membrane"/>
    <property type="evidence" value="ECO:0007669"/>
    <property type="project" value="UniProtKB-SubCell"/>
</dbReference>
<keyword evidence="4 14" id="KW-0812">Transmembrane</keyword>
<dbReference type="Pfam" id="PF00001">
    <property type="entry name" value="7tm_1"/>
    <property type="match status" value="1"/>
</dbReference>
<dbReference type="GO" id="GO:0008217">
    <property type="term" value="P:regulation of blood pressure"/>
    <property type="evidence" value="ECO:0007669"/>
    <property type="project" value="InterPro"/>
</dbReference>
<keyword evidence="8" id="KW-1015">Disulfide bond</keyword>
<dbReference type="GO" id="GO:0007218">
    <property type="term" value="P:neuropeptide signaling pathway"/>
    <property type="evidence" value="ECO:0007669"/>
    <property type="project" value="TreeGrafter"/>
</dbReference>
<evidence type="ECO:0000256" key="12">
    <source>
        <dbReference type="ARBA" id="ARBA00025579"/>
    </source>
</evidence>